<sequence length="441" mass="49672">MKRILIVLACMVIPLFTGCELTFSSVDNLMKPPKLTEEQNRIDAALRDSVGDAINLVYPKTGDYKSAFIVENIDDEDSTEAIVFYKTNAGTGSVRMNILDQQNGEWVSVWDNTTVNGTEIEKVSFIKTGGRVYLVLGVNVASASDKTLIIYEYAQRVLKQVFTTTCANFAVYDLNDDGNEEIITLTHTMLSDTKKETTAQLYSLYQEECRQLSQTRMDEEVSSYVNIFPGKLPDGTPALFLDTQQGADQYGTEILTAVNNRLQNPILMYGLKEKTYRYAGLSSMKGENESYLVPQTITLPGYSEAAVAEQPYLINWYQYDSKTQSLTAQDTTYTNYVLGYSFKIPEKWLDSGEGQITAKRNATNNELTFFIYHGDLKNEAETLLKIRPFSRSSLDQDTSLPYGYTMLGSNGQMVYAYNLKVTHSEFDLTPNEVQQLFSILQ</sequence>
<protein>
    <submittedName>
        <fullName evidence="2">Uncharacterized protein</fullName>
    </submittedName>
</protein>
<dbReference type="EMBL" id="JACRTL010000001">
    <property type="protein sequence ID" value="MBC8609883.1"/>
    <property type="molecule type" value="Genomic_DNA"/>
</dbReference>
<dbReference type="OrthoDB" id="1743319at2"/>
<dbReference type="Proteomes" id="UP000632659">
    <property type="component" value="Unassembled WGS sequence"/>
</dbReference>
<reference evidence="2" key="1">
    <citation type="submission" date="2020-08" db="EMBL/GenBank/DDBJ databases">
        <title>Genome public.</title>
        <authorList>
            <person name="Liu C."/>
            <person name="Sun Q."/>
        </authorList>
    </citation>
    <scope>NUCLEOTIDE SEQUENCE</scope>
    <source>
        <strain evidence="2">NSJ-15</strain>
    </source>
</reference>
<proteinExistence type="predicted"/>
<organism evidence="2 3">
    <name type="scientific">Massiliimalia timonensis</name>
    <dbReference type="NCBI Taxonomy" id="1987501"/>
    <lineage>
        <taxon>Bacteria</taxon>
        <taxon>Bacillati</taxon>
        <taxon>Bacillota</taxon>
        <taxon>Clostridia</taxon>
        <taxon>Eubacteriales</taxon>
        <taxon>Oscillospiraceae</taxon>
        <taxon>Massiliimalia</taxon>
    </lineage>
</organism>
<dbReference type="RefSeq" id="WP_154824630.1">
    <property type="nucleotide sequence ID" value="NZ_FYDD01000003.1"/>
</dbReference>
<keyword evidence="3" id="KW-1185">Reference proteome</keyword>
<evidence type="ECO:0000256" key="1">
    <source>
        <dbReference type="SAM" id="SignalP"/>
    </source>
</evidence>
<evidence type="ECO:0000313" key="2">
    <source>
        <dbReference type="EMBL" id="MBC8609883.1"/>
    </source>
</evidence>
<dbReference type="AlphaFoldDB" id="A0A8J6TTK1"/>
<comment type="caution">
    <text evidence="2">The sequence shown here is derived from an EMBL/GenBank/DDBJ whole genome shotgun (WGS) entry which is preliminary data.</text>
</comment>
<dbReference type="PROSITE" id="PS51257">
    <property type="entry name" value="PROKAR_LIPOPROTEIN"/>
    <property type="match status" value="1"/>
</dbReference>
<accession>A0A8J6TTK1</accession>
<feature type="chain" id="PRO_5039048968" evidence="1">
    <location>
        <begin position="20"/>
        <end position="441"/>
    </location>
</feature>
<feature type="signal peptide" evidence="1">
    <location>
        <begin position="1"/>
        <end position="19"/>
    </location>
</feature>
<name>A0A8J6TTK1_9FIRM</name>
<evidence type="ECO:0000313" key="3">
    <source>
        <dbReference type="Proteomes" id="UP000632659"/>
    </source>
</evidence>
<keyword evidence="1" id="KW-0732">Signal</keyword>
<gene>
    <name evidence="2" type="ORF">H8702_01955</name>
</gene>